<evidence type="ECO:0000259" key="5">
    <source>
        <dbReference type="PROSITE" id="PS50893"/>
    </source>
</evidence>
<dbReference type="InterPro" id="IPR027417">
    <property type="entry name" value="P-loop_NTPase"/>
</dbReference>
<dbReference type="RefSeq" id="WP_379850830.1">
    <property type="nucleotide sequence ID" value="NZ_JBHSMA010000016.1"/>
</dbReference>
<comment type="similarity">
    <text evidence="1">Belongs to the ABC transporter superfamily.</text>
</comment>
<dbReference type="InterPro" id="IPR017871">
    <property type="entry name" value="ABC_transporter-like_CS"/>
</dbReference>
<proteinExistence type="inferred from homology"/>
<evidence type="ECO:0000313" key="7">
    <source>
        <dbReference type="Proteomes" id="UP001596106"/>
    </source>
</evidence>
<organism evidence="6 7">
    <name type="scientific">Larkinella bovis</name>
    <dbReference type="NCBI Taxonomy" id="683041"/>
    <lineage>
        <taxon>Bacteria</taxon>
        <taxon>Pseudomonadati</taxon>
        <taxon>Bacteroidota</taxon>
        <taxon>Cytophagia</taxon>
        <taxon>Cytophagales</taxon>
        <taxon>Spirosomataceae</taxon>
        <taxon>Larkinella</taxon>
    </lineage>
</organism>
<keyword evidence="3" id="KW-0547">Nucleotide-binding</keyword>
<name>A0ABW0IHA8_9BACT</name>
<evidence type="ECO:0000256" key="3">
    <source>
        <dbReference type="ARBA" id="ARBA00022741"/>
    </source>
</evidence>
<protein>
    <submittedName>
        <fullName evidence="6">ABC transporter ATP-binding protein</fullName>
    </submittedName>
</protein>
<evidence type="ECO:0000256" key="4">
    <source>
        <dbReference type="ARBA" id="ARBA00022840"/>
    </source>
</evidence>
<dbReference type="InterPro" id="IPR003593">
    <property type="entry name" value="AAA+_ATPase"/>
</dbReference>
<evidence type="ECO:0000313" key="6">
    <source>
        <dbReference type="EMBL" id="MFC5412873.1"/>
    </source>
</evidence>
<gene>
    <name evidence="6" type="ORF">ACFPMF_26350</name>
</gene>
<dbReference type="PANTHER" id="PTHR43117">
    <property type="entry name" value="OSMOPROTECTANT IMPORT ATP-BINDING PROTEIN OSMV"/>
    <property type="match status" value="1"/>
</dbReference>
<dbReference type="Gene3D" id="3.40.50.300">
    <property type="entry name" value="P-loop containing nucleotide triphosphate hydrolases"/>
    <property type="match status" value="1"/>
</dbReference>
<keyword evidence="4 6" id="KW-0067">ATP-binding</keyword>
<dbReference type="PROSITE" id="PS00211">
    <property type="entry name" value="ABC_TRANSPORTER_1"/>
    <property type="match status" value="1"/>
</dbReference>
<dbReference type="SUPFAM" id="SSF52540">
    <property type="entry name" value="P-loop containing nucleoside triphosphate hydrolases"/>
    <property type="match status" value="1"/>
</dbReference>
<dbReference type="InterPro" id="IPR003439">
    <property type="entry name" value="ABC_transporter-like_ATP-bd"/>
</dbReference>
<sequence length="316" mass="35655">MIDVRHLSKRYPNHTAVDDVSFTVQEQETLVLLGTSGSGKTTTLKMINRLIEPTTGSVEINGVDTRRQVPHELSRSIGYVVQETGLFPHYTVRENIAIVPRLLHWDKNRIQNRTLELLAMLRLPEKILTAYPDQLSGGQRQRVGLARALAAHPPILLMDEPLGALDPITRAEIRQEFRNLDELRQKTVILVTHDIREALELGDRIAVMDDGKIRQIGTPKELVLKPAHAFVQRFLGDQWLALQLQVVTIGDLEAHLPDEPAEIEDRVLPRETSLHDALAHLTKTGSVRLPGAERSIRIRPAGLWTAFHQFVRQASF</sequence>
<evidence type="ECO:0000256" key="2">
    <source>
        <dbReference type="ARBA" id="ARBA00022448"/>
    </source>
</evidence>
<feature type="domain" description="ABC transporter" evidence="5">
    <location>
        <begin position="2"/>
        <end position="235"/>
    </location>
</feature>
<dbReference type="PANTHER" id="PTHR43117:SF4">
    <property type="entry name" value="OSMOPROTECTANT IMPORT ATP-BINDING PROTEIN OSMV"/>
    <property type="match status" value="1"/>
</dbReference>
<dbReference type="Pfam" id="PF00005">
    <property type="entry name" value="ABC_tran"/>
    <property type="match status" value="1"/>
</dbReference>
<dbReference type="EMBL" id="JBHSMA010000016">
    <property type="protein sequence ID" value="MFC5412873.1"/>
    <property type="molecule type" value="Genomic_DNA"/>
</dbReference>
<dbReference type="GO" id="GO:0005524">
    <property type="term" value="F:ATP binding"/>
    <property type="evidence" value="ECO:0007669"/>
    <property type="project" value="UniProtKB-KW"/>
</dbReference>
<dbReference type="Proteomes" id="UP001596106">
    <property type="component" value="Unassembled WGS sequence"/>
</dbReference>
<comment type="caution">
    <text evidence="6">The sequence shown here is derived from an EMBL/GenBank/DDBJ whole genome shotgun (WGS) entry which is preliminary data.</text>
</comment>
<evidence type="ECO:0000256" key="1">
    <source>
        <dbReference type="ARBA" id="ARBA00005417"/>
    </source>
</evidence>
<dbReference type="PROSITE" id="PS50893">
    <property type="entry name" value="ABC_TRANSPORTER_2"/>
    <property type="match status" value="1"/>
</dbReference>
<accession>A0ABW0IHA8</accession>
<keyword evidence="2" id="KW-0813">Transport</keyword>
<reference evidence="7" key="1">
    <citation type="journal article" date="2019" name="Int. J. Syst. Evol. Microbiol.">
        <title>The Global Catalogue of Microorganisms (GCM) 10K type strain sequencing project: providing services to taxonomists for standard genome sequencing and annotation.</title>
        <authorList>
            <consortium name="The Broad Institute Genomics Platform"/>
            <consortium name="The Broad Institute Genome Sequencing Center for Infectious Disease"/>
            <person name="Wu L."/>
            <person name="Ma J."/>
        </authorList>
    </citation>
    <scope>NUCLEOTIDE SEQUENCE [LARGE SCALE GENOMIC DNA]</scope>
    <source>
        <strain evidence="7">CCUG 55250</strain>
    </source>
</reference>
<keyword evidence="7" id="KW-1185">Reference proteome</keyword>
<dbReference type="SMART" id="SM00382">
    <property type="entry name" value="AAA"/>
    <property type="match status" value="1"/>
</dbReference>